<evidence type="ECO:0000256" key="3">
    <source>
        <dbReference type="PROSITE-ProRule" id="PRU00473"/>
    </source>
</evidence>
<dbReference type="EMBL" id="JBEPMO010000016">
    <property type="protein sequence ID" value="MET3732651.1"/>
    <property type="molecule type" value="Genomic_DNA"/>
</dbReference>
<dbReference type="InterPro" id="IPR006664">
    <property type="entry name" value="OMP_bac"/>
</dbReference>
<evidence type="ECO:0000256" key="1">
    <source>
        <dbReference type="ARBA" id="ARBA00004370"/>
    </source>
</evidence>
<protein>
    <submittedName>
        <fullName evidence="6">Ca-activated chloride channel family protein</fullName>
    </submittedName>
</protein>
<evidence type="ECO:0000313" key="6">
    <source>
        <dbReference type="EMBL" id="MET3732651.1"/>
    </source>
</evidence>
<dbReference type="Pfam" id="PF00691">
    <property type="entry name" value="OmpA"/>
    <property type="match status" value="1"/>
</dbReference>
<keyword evidence="7" id="KW-1185">Reference proteome</keyword>
<organism evidence="6 7">
    <name type="scientific">Moheibacter stercoris</name>
    <dbReference type="NCBI Taxonomy" id="1628251"/>
    <lineage>
        <taxon>Bacteria</taxon>
        <taxon>Pseudomonadati</taxon>
        <taxon>Bacteroidota</taxon>
        <taxon>Flavobacteriia</taxon>
        <taxon>Flavobacteriales</taxon>
        <taxon>Weeksellaceae</taxon>
        <taxon>Moheibacter</taxon>
    </lineage>
</organism>
<dbReference type="SUPFAM" id="SSF53300">
    <property type="entry name" value="vWA-like"/>
    <property type="match status" value="1"/>
</dbReference>
<evidence type="ECO:0000259" key="4">
    <source>
        <dbReference type="PROSITE" id="PS50234"/>
    </source>
</evidence>
<evidence type="ECO:0000259" key="5">
    <source>
        <dbReference type="PROSITE" id="PS51123"/>
    </source>
</evidence>
<dbReference type="Gene3D" id="3.30.1330.60">
    <property type="entry name" value="OmpA-like domain"/>
    <property type="match status" value="1"/>
</dbReference>
<dbReference type="InterPro" id="IPR036465">
    <property type="entry name" value="vWFA_dom_sf"/>
</dbReference>
<dbReference type="PANTHER" id="PTHR45737:SF6">
    <property type="entry name" value="VON WILLEBRAND FACTOR A DOMAIN-CONTAINING PROTEIN 5A"/>
    <property type="match status" value="1"/>
</dbReference>
<dbReference type="PRINTS" id="PR01021">
    <property type="entry name" value="OMPADOMAIN"/>
</dbReference>
<dbReference type="PANTHER" id="PTHR45737">
    <property type="entry name" value="VON WILLEBRAND FACTOR A DOMAIN-CONTAINING PROTEIN 5A"/>
    <property type="match status" value="1"/>
</dbReference>
<comment type="caution">
    <text evidence="6">The sequence shown here is derived from an EMBL/GenBank/DDBJ whole genome shotgun (WGS) entry which is preliminary data.</text>
</comment>
<dbReference type="SUPFAM" id="SSF103088">
    <property type="entry name" value="OmpA-like"/>
    <property type="match status" value="1"/>
</dbReference>
<dbReference type="Pfam" id="PF00092">
    <property type="entry name" value="VWA"/>
    <property type="match status" value="1"/>
</dbReference>
<reference evidence="6 7" key="1">
    <citation type="submission" date="2024-06" db="EMBL/GenBank/DDBJ databases">
        <title>Genomic Encyclopedia of Type Strains, Phase IV (KMG-IV): sequencing the most valuable type-strain genomes for metagenomic binning, comparative biology and taxonomic classification.</title>
        <authorList>
            <person name="Goeker M."/>
        </authorList>
    </citation>
    <scope>NUCLEOTIDE SEQUENCE [LARGE SCALE GENOMIC DNA]</scope>
    <source>
        <strain evidence="6 7">DSM 29388</strain>
    </source>
</reference>
<gene>
    <name evidence="6" type="ORF">ABID46_002241</name>
</gene>
<dbReference type="PROSITE" id="PS50234">
    <property type="entry name" value="VWFA"/>
    <property type="match status" value="1"/>
</dbReference>
<dbReference type="InterPro" id="IPR006665">
    <property type="entry name" value="OmpA-like"/>
</dbReference>
<dbReference type="InterPro" id="IPR002035">
    <property type="entry name" value="VWF_A"/>
</dbReference>
<dbReference type="Gene3D" id="3.40.50.410">
    <property type="entry name" value="von Willebrand factor, type A domain"/>
    <property type="match status" value="1"/>
</dbReference>
<accession>A0ABV2LVS8</accession>
<feature type="domain" description="OmpA-like" evidence="5">
    <location>
        <begin position="626"/>
        <end position="747"/>
    </location>
</feature>
<dbReference type="InterPro" id="IPR013694">
    <property type="entry name" value="VIT"/>
</dbReference>
<dbReference type="CDD" id="cd07185">
    <property type="entry name" value="OmpA_C-like"/>
    <property type="match status" value="1"/>
</dbReference>
<feature type="domain" description="VWFA" evidence="4">
    <location>
        <begin position="263"/>
        <end position="433"/>
    </location>
</feature>
<dbReference type="SMART" id="SM00327">
    <property type="entry name" value="VWA"/>
    <property type="match status" value="1"/>
</dbReference>
<dbReference type="InterPro" id="IPR036737">
    <property type="entry name" value="OmpA-like_sf"/>
</dbReference>
<evidence type="ECO:0000313" key="7">
    <source>
        <dbReference type="Proteomes" id="UP001549146"/>
    </source>
</evidence>
<dbReference type="Pfam" id="PF08487">
    <property type="entry name" value="VIT"/>
    <property type="match status" value="1"/>
</dbReference>
<dbReference type="PROSITE" id="PS51123">
    <property type="entry name" value="OMPA_2"/>
    <property type="match status" value="1"/>
</dbReference>
<comment type="subcellular location">
    <subcellularLocation>
        <location evidence="1">Membrane</location>
    </subcellularLocation>
</comment>
<sequence>MKTNFSLLLFLLGIFLLGQEKLIPQFVSETGKVSLTSQNLEINVIGTTADVRLYQSFRASETQTASYLFPVSTETSLYELMVYYPNKILSMDIRNMDNIRKQVLAENKKGKKIQLNHSADSHFIKLTLKDLPQNEEVKVVLKYMQNLEKEAEWKFLNIPSFISDSYDLELEKTHSQINIISPTPIFDTEINLADAKIKSVSSKYQEIQYAGKDWNSPIQLKFHTRGDQADAGMLVYEDKGCRYILGVVEPPKVIDPEQIAPREYVFVMDISGSMQGFPIETSKELVTRILYDLKPEEKFNILFFAGGSDFFSSQSVYATPENIDLAIQAINQQKGTGKTKISDALQKVYSYKPDASYNRVVVLVTDGKLMEDRTLYLNLKSNLKFAQYFCFGIGYDVDRRTIQQLSNAMGTESVLITEQLEAEVEMMKFFNLIRTPLLRHIEVQSKELNLQETYPNQFKGFLSSESSSFVSKECSGMRDPKLILTGINGEENYREEFRLPSQTKNDELSILKLVWAKEKIEFLLQEEERCGKRCYDDGKFRNQIIRIGEEMNIATPYTSFIQEGYNNNNGNKGRKDSLYENPFNSLTFQNDFDSDFDRIPNTHDECPFDKGTIDRKGCPRTKEEKITSEINRMFEGIEFDFDSYQIKSEFYDKLNTAAEIIKNQANQTYIVEGHTDAAGTPEYNNNLSLNRAKSVLNYLKEKGVNVSQLTIVGKGDTELRHPECRPHTVCDDQKNFENRRVIFKVVP</sequence>
<evidence type="ECO:0000256" key="2">
    <source>
        <dbReference type="ARBA" id="ARBA00023136"/>
    </source>
</evidence>
<name>A0ABV2LVS8_9FLAO</name>
<proteinExistence type="predicted"/>
<dbReference type="Proteomes" id="UP001549146">
    <property type="component" value="Unassembled WGS sequence"/>
</dbReference>
<dbReference type="RefSeq" id="WP_354510075.1">
    <property type="nucleotide sequence ID" value="NZ_JBEPMO010000016.1"/>
</dbReference>
<keyword evidence="2 3" id="KW-0472">Membrane</keyword>